<dbReference type="Gene3D" id="3.90.70.10">
    <property type="entry name" value="Cysteine proteinases"/>
    <property type="match status" value="1"/>
</dbReference>
<evidence type="ECO:0000256" key="6">
    <source>
        <dbReference type="ARBA" id="ARBA00023157"/>
    </source>
</evidence>
<dbReference type="Proteomes" id="UP000024404">
    <property type="component" value="Unassembled WGS sequence"/>
</dbReference>
<feature type="domain" description="Peptidase C1A papain C-terminal" evidence="8">
    <location>
        <begin position="270"/>
        <end position="481"/>
    </location>
</feature>
<evidence type="ECO:0000256" key="7">
    <source>
        <dbReference type="SAM" id="SignalP"/>
    </source>
</evidence>
<protein>
    <submittedName>
        <fullName evidence="10">Uncharacterized protein</fullName>
    </submittedName>
</protein>
<dbReference type="EMBL" id="CMVM020000191">
    <property type="status" value="NOT_ANNOTATED_CDS"/>
    <property type="molecule type" value="Genomic_DNA"/>
</dbReference>
<dbReference type="EnsemblMetazoa" id="OVOC7265.1">
    <property type="protein sequence ID" value="OVOC7265.1"/>
    <property type="gene ID" value="WBGene00244074"/>
</dbReference>
<dbReference type="CDD" id="cd02248">
    <property type="entry name" value="Peptidase_C1A"/>
    <property type="match status" value="1"/>
</dbReference>
<dbReference type="InterPro" id="IPR000668">
    <property type="entry name" value="Peptidase_C1A_C"/>
</dbReference>
<evidence type="ECO:0000256" key="2">
    <source>
        <dbReference type="ARBA" id="ARBA00022670"/>
    </source>
</evidence>
<dbReference type="FunFam" id="3.90.70.10:FF:000103">
    <property type="entry name" value="Hypothetical LOC496748"/>
    <property type="match status" value="1"/>
</dbReference>
<evidence type="ECO:0000256" key="5">
    <source>
        <dbReference type="ARBA" id="ARBA00023145"/>
    </source>
</evidence>
<dbReference type="InterPro" id="IPR013201">
    <property type="entry name" value="Prot_inhib_I29"/>
</dbReference>
<accession>A0A2K6WCG9</accession>
<keyword evidence="3" id="KW-0378">Hydrolase</keyword>
<dbReference type="Pfam" id="PF00112">
    <property type="entry name" value="Peptidase_C1"/>
    <property type="match status" value="1"/>
</dbReference>
<dbReference type="InterPro" id="IPR025661">
    <property type="entry name" value="Pept_asp_AS"/>
</dbReference>
<evidence type="ECO:0000259" key="8">
    <source>
        <dbReference type="SMART" id="SM00645"/>
    </source>
</evidence>
<organism evidence="10 11">
    <name type="scientific">Onchocerca volvulus</name>
    <dbReference type="NCBI Taxonomy" id="6282"/>
    <lineage>
        <taxon>Eukaryota</taxon>
        <taxon>Metazoa</taxon>
        <taxon>Ecdysozoa</taxon>
        <taxon>Nematoda</taxon>
        <taxon>Chromadorea</taxon>
        <taxon>Rhabditida</taxon>
        <taxon>Spirurina</taxon>
        <taxon>Spiruromorpha</taxon>
        <taxon>Filarioidea</taxon>
        <taxon>Onchocercidae</taxon>
        <taxon>Onchocerca</taxon>
    </lineage>
</organism>
<dbReference type="PRINTS" id="PR00705">
    <property type="entry name" value="PAPAIN"/>
</dbReference>
<evidence type="ECO:0000313" key="10">
    <source>
        <dbReference type="EnsemblMetazoa" id="OVOC7265.1"/>
    </source>
</evidence>
<dbReference type="SMART" id="SM00848">
    <property type="entry name" value="Inhibitor_I29"/>
    <property type="match status" value="1"/>
</dbReference>
<dbReference type="PROSITE" id="PS00640">
    <property type="entry name" value="THIOL_PROTEASE_ASN"/>
    <property type="match status" value="1"/>
</dbReference>
<keyword evidence="7" id="KW-0732">Signal</keyword>
<dbReference type="InterPro" id="IPR046350">
    <property type="entry name" value="Cystatin_sf"/>
</dbReference>
<dbReference type="PROSITE" id="PS00639">
    <property type="entry name" value="THIOL_PROTEASE_HIS"/>
    <property type="match status" value="1"/>
</dbReference>
<dbReference type="SUPFAM" id="SSF54403">
    <property type="entry name" value="Cystatin/monellin"/>
    <property type="match status" value="1"/>
</dbReference>
<dbReference type="InterPro" id="IPR013128">
    <property type="entry name" value="Peptidase_C1A"/>
</dbReference>
<dbReference type="Gene3D" id="3.10.450.10">
    <property type="match status" value="1"/>
</dbReference>
<keyword evidence="5" id="KW-0865">Zymogen</keyword>
<feature type="chain" id="PRO_5014205094" evidence="7">
    <location>
        <begin position="19"/>
        <end position="483"/>
    </location>
</feature>
<dbReference type="SMART" id="SM00645">
    <property type="entry name" value="Pept_C1"/>
    <property type="match status" value="1"/>
</dbReference>
<dbReference type="SUPFAM" id="SSF54001">
    <property type="entry name" value="Cysteine proteinases"/>
    <property type="match status" value="1"/>
</dbReference>
<keyword evidence="11" id="KW-1185">Reference proteome</keyword>
<dbReference type="InterPro" id="IPR039417">
    <property type="entry name" value="Peptidase_C1A_papain-like"/>
</dbReference>
<dbReference type="OMA" id="RSATPFW"/>
<feature type="signal peptide" evidence="7">
    <location>
        <begin position="1"/>
        <end position="18"/>
    </location>
</feature>
<comment type="similarity">
    <text evidence="1">Belongs to the peptidase C1 family.</text>
</comment>
<reference evidence="11" key="1">
    <citation type="submission" date="2013-10" db="EMBL/GenBank/DDBJ databases">
        <title>Genome sequencing of Onchocerca volvulus.</title>
        <authorList>
            <person name="Cotton J."/>
            <person name="Tsai J."/>
            <person name="Stanley E."/>
            <person name="Tracey A."/>
            <person name="Holroyd N."/>
            <person name="Lustigman S."/>
            <person name="Berriman M."/>
        </authorList>
    </citation>
    <scope>NUCLEOTIDE SEQUENCE</scope>
</reference>
<dbReference type="GO" id="GO:0006508">
    <property type="term" value="P:proteolysis"/>
    <property type="evidence" value="ECO:0007669"/>
    <property type="project" value="UniProtKB-KW"/>
</dbReference>
<evidence type="ECO:0000256" key="1">
    <source>
        <dbReference type="ARBA" id="ARBA00008455"/>
    </source>
</evidence>
<dbReference type="InterPro" id="IPR000169">
    <property type="entry name" value="Pept_cys_AS"/>
</dbReference>
<dbReference type="STRING" id="6282.A0A2K6WCG9"/>
<evidence type="ECO:0000313" key="11">
    <source>
        <dbReference type="Proteomes" id="UP000024404"/>
    </source>
</evidence>
<dbReference type="EnsemblMetazoa" id="OVOC7265.2">
    <property type="protein sequence ID" value="OVOC7265.2"/>
    <property type="gene ID" value="WBGene00244074"/>
</dbReference>
<evidence type="ECO:0000256" key="3">
    <source>
        <dbReference type="ARBA" id="ARBA00022801"/>
    </source>
</evidence>
<keyword evidence="2" id="KW-0645">Protease</keyword>
<feature type="domain" description="Cathepsin propeptide inhibitor" evidence="9">
    <location>
        <begin position="177"/>
        <end position="234"/>
    </location>
</feature>
<dbReference type="PANTHER" id="PTHR12411">
    <property type="entry name" value="CYSTEINE PROTEASE FAMILY C1-RELATED"/>
    <property type="match status" value="1"/>
</dbReference>
<dbReference type="PROSITE" id="PS00139">
    <property type="entry name" value="THIOL_PROTEASE_CYS"/>
    <property type="match status" value="1"/>
</dbReference>
<dbReference type="InterPro" id="IPR025660">
    <property type="entry name" value="Pept_his_AS"/>
</dbReference>
<dbReference type="Pfam" id="PF08246">
    <property type="entry name" value="Inhibitor_I29"/>
    <property type="match status" value="1"/>
</dbReference>
<proteinExistence type="inferred from homology"/>
<evidence type="ECO:0000259" key="9">
    <source>
        <dbReference type="SMART" id="SM00848"/>
    </source>
</evidence>
<sequence length="483" mass="55073">MLASSCWVILLGLHALVAFEKPVVDNHHDADLYEDLLSLSITEYNKISKDNYRWIPVEILDINDIYNTGVHFSIKIAIALSNCTKVMHTNFDNKHCTAKKATGLKACIFEIFRPNWRKSAKTKLFTCSNYDSSEELIETSGRASDVSVTVDMKSVESKTNVSQEWLEPKTVMLWNNFLNFVNKFKGSYSSKMEQLNRFKIYMQNMHFAQKLQYEEKGTAIYGETQFSDMMPEEFRKIMLPNLWWQSVESNKKNSNMDFDLEKFNLSLNDLPRSFDWREKGVVTPVKNQGSCGSCWAFSVTGNIESLWAIKKGDLISLSEQELIDCDVVDKGCNGGLPINAFREIIRMGGLEPEDQYPYKAKNGTCHLVRTEIAVSIDDAVEIPRNETIMQAWIAQRGPLSVGIDAELLAYYKSGILHPSRKRCPPSKINHGVLITGYGIEDDLPYWTIKNSWSQLWGEDGYFRLRRGRDVCGVSDLVSSAVIY</sequence>
<keyword evidence="4" id="KW-0788">Thiol protease</keyword>
<dbReference type="AlphaFoldDB" id="A0A2K6WCG9"/>
<name>A0A2K6WCG9_ONCVO</name>
<evidence type="ECO:0000256" key="4">
    <source>
        <dbReference type="ARBA" id="ARBA00022807"/>
    </source>
</evidence>
<reference evidence="10" key="2">
    <citation type="submission" date="2018-02" db="UniProtKB">
        <authorList>
            <consortium name="EnsemblMetazoa"/>
        </authorList>
    </citation>
    <scope>IDENTIFICATION</scope>
</reference>
<dbReference type="InterPro" id="IPR038765">
    <property type="entry name" value="Papain-like_cys_pep_sf"/>
</dbReference>
<keyword evidence="6" id="KW-1015">Disulfide bond</keyword>
<dbReference type="GO" id="GO:0008234">
    <property type="term" value="F:cysteine-type peptidase activity"/>
    <property type="evidence" value="ECO:0007669"/>
    <property type="project" value="UniProtKB-KW"/>
</dbReference>